<evidence type="ECO:0000313" key="2">
    <source>
        <dbReference type="EMBL" id="PRQ32661.1"/>
    </source>
</evidence>
<reference evidence="2 3" key="1">
    <citation type="journal article" date="2018" name="Nat. Genet.">
        <title>The Rosa genome provides new insights in the design of modern roses.</title>
        <authorList>
            <person name="Bendahmane M."/>
        </authorList>
    </citation>
    <scope>NUCLEOTIDE SEQUENCE [LARGE SCALE GENOMIC DNA]</scope>
    <source>
        <strain evidence="3">cv. Old Blush</strain>
    </source>
</reference>
<dbReference type="Proteomes" id="UP000238479">
    <property type="component" value="Chromosome 5"/>
</dbReference>
<keyword evidence="1" id="KW-0812">Transmembrane</keyword>
<dbReference type="AlphaFoldDB" id="A0A2P6QET0"/>
<evidence type="ECO:0000313" key="3">
    <source>
        <dbReference type="Proteomes" id="UP000238479"/>
    </source>
</evidence>
<protein>
    <submittedName>
        <fullName evidence="2">Uncharacterized protein</fullName>
    </submittedName>
</protein>
<keyword evidence="1" id="KW-1133">Transmembrane helix</keyword>
<gene>
    <name evidence="2" type="ORF">RchiOBHm_Chr5g0048931</name>
</gene>
<feature type="transmembrane region" description="Helical" evidence="1">
    <location>
        <begin position="13"/>
        <end position="37"/>
    </location>
</feature>
<feature type="transmembrane region" description="Helical" evidence="1">
    <location>
        <begin position="58"/>
        <end position="77"/>
    </location>
</feature>
<comment type="caution">
    <text evidence="2">The sequence shown here is derived from an EMBL/GenBank/DDBJ whole genome shotgun (WGS) entry which is preliminary data.</text>
</comment>
<proteinExistence type="predicted"/>
<dbReference type="Gramene" id="PRQ32661">
    <property type="protein sequence ID" value="PRQ32661"/>
    <property type="gene ID" value="RchiOBHm_Chr5g0048931"/>
</dbReference>
<organism evidence="2 3">
    <name type="scientific">Rosa chinensis</name>
    <name type="common">China rose</name>
    <dbReference type="NCBI Taxonomy" id="74649"/>
    <lineage>
        <taxon>Eukaryota</taxon>
        <taxon>Viridiplantae</taxon>
        <taxon>Streptophyta</taxon>
        <taxon>Embryophyta</taxon>
        <taxon>Tracheophyta</taxon>
        <taxon>Spermatophyta</taxon>
        <taxon>Magnoliopsida</taxon>
        <taxon>eudicotyledons</taxon>
        <taxon>Gunneridae</taxon>
        <taxon>Pentapetalae</taxon>
        <taxon>rosids</taxon>
        <taxon>fabids</taxon>
        <taxon>Rosales</taxon>
        <taxon>Rosaceae</taxon>
        <taxon>Rosoideae</taxon>
        <taxon>Rosoideae incertae sedis</taxon>
        <taxon>Rosa</taxon>
    </lineage>
</organism>
<name>A0A2P6QET0_ROSCH</name>
<dbReference type="EMBL" id="PDCK01000043">
    <property type="protein sequence ID" value="PRQ32661.1"/>
    <property type="molecule type" value="Genomic_DNA"/>
</dbReference>
<accession>A0A2P6QET0</accession>
<evidence type="ECO:0000256" key="1">
    <source>
        <dbReference type="SAM" id="Phobius"/>
    </source>
</evidence>
<keyword evidence="1" id="KW-0472">Membrane</keyword>
<sequence>MIIDHKLDVLLSILYYCFAFSMKSVLANQCWLCKYLYKECIKLSKQTTLRERLSSFVLYFNGSPVLSVFCSHLYFVYCGYKFLNCFHNVKARWFGVSWCLNCISITCINTKSQNYNNSKLCIYFAVKFTCLS</sequence>
<keyword evidence="3" id="KW-1185">Reference proteome</keyword>